<dbReference type="HOGENOM" id="CLU_473781_0_0_1"/>
<dbReference type="OrthoDB" id="10347663at2759"/>
<accession>A0A059EX43</accession>
<reference evidence="2 3" key="2">
    <citation type="submission" date="2014-03" db="EMBL/GenBank/DDBJ databases">
        <title>The Genome Sequence of Anncaliia algerae insect isolate PRA339.</title>
        <authorList>
            <consortium name="The Broad Institute Genome Sequencing Platform"/>
            <consortium name="The Broad Institute Genome Sequencing Center for Infectious Disease"/>
            <person name="Cuomo C."/>
            <person name="Becnel J."/>
            <person name="Sanscrainte N."/>
            <person name="Walker B."/>
            <person name="Young S.K."/>
            <person name="Zeng Q."/>
            <person name="Gargeya S."/>
            <person name="Fitzgerald M."/>
            <person name="Haas B."/>
            <person name="Abouelleil A."/>
            <person name="Alvarado L."/>
            <person name="Arachchi H.M."/>
            <person name="Berlin A.M."/>
            <person name="Chapman S.B."/>
            <person name="Dewar J."/>
            <person name="Goldberg J."/>
            <person name="Griggs A."/>
            <person name="Gujja S."/>
            <person name="Hansen M."/>
            <person name="Howarth C."/>
            <person name="Imamovic A."/>
            <person name="Larimer J."/>
            <person name="McCowan C."/>
            <person name="Murphy C."/>
            <person name="Neiman D."/>
            <person name="Pearson M."/>
            <person name="Priest M."/>
            <person name="Roberts A."/>
            <person name="Saif S."/>
            <person name="Shea T."/>
            <person name="Sisk P."/>
            <person name="Sykes S."/>
            <person name="Wortman J."/>
            <person name="Nusbaum C."/>
            <person name="Birren B."/>
        </authorList>
    </citation>
    <scope>NUCLEOTIDE SEQUENCE [LARGE SCALE GENOMIC DNA]</scope>
    <source>
        <strain evidence="2 3">PRA339</strain>
    </source>
</reference>
<organism evidence="2 3">
    <name type="scientific">Anncaliia algerae PRA339</name>
    <dbReference type="NCBI Taxonomy" id="1288291"/>
    <lineage>
        <taxon>Eukaryota</taxon>
        <taxon>Fungi</taxon>
        <taxon>Fungi incertae sedis</taxon>
        <taxon>Microsporidia</taxon>
        <taxon>Tubulinosematoidea</taxon>
        <taxon>Tubulinosematidae</taxon>
        <taxon>Anncaliia</taxon>
    </lineage>
</organism>
<proteinExistence type="predicted"/>
<evidence type="ECO:0000256" key="1">
    <source>
        <dbReference type="SAM" id="Phobius"/>
    </source>
</evidence>
<reference evidence="3" key="1">
    <citation type="submission" date="2013-02" db="EMBL/GenBank/DDBJ databases">
        <authorList>
            <consortium name="The Broad Institute Genome Sequencing Platform"/>
            <person name="Cuomo C."/>
            <person name="Becnel J."/>
            <person name="Sanscrainte N."/>
            <person name="Walker B."/>
            <person name="Young S.K."/>
            <person name="Zeng Q."/>
            <person name="Gargeya S."/>
            <person name="Fitzgerald M."/>
            <person name="Haas B."/>
            <person name="Abouelleil A."/>
            <person name="Alvarado L."/>
            <person name="Arachchi H.M."/>
            <person name="Berlin A.M."/>
            <person name="Chapman S.B."/>
            <person name="Dewar J."/>
            <person name="Goldberg J."/>
            <person name="Griggs A."/>
            <person name="Gujja S."/>
            <person name="Hansen M."/>
            <person name="Howarth C."/>
            <person name="Imamovic A."/>
            <person name="Larimer J."/>
            <person name="McCowan C."/>
            <person name="Murphy C."/>
            <person name="Neiman D."/>
            <person name="Pearson M."/>
            <person name="Priest M."/>
            <person name="Roberts A."/>
            <person name="Saif S."/>
            <person name="Shea T."/>
            <person name="Sisk P."/>
            <person name="Sykes S."/>
            <person name="Wortman J."/>
            <person name="Nusbaum C."/>
            <person name="Birren B."/>
        </authorList>
    </citation>
    <scope>NUCLEOTIDE SEQUENCE [LARGE SCALE GENOMIC DNA]</scope>
    <source>
        <strain evidence="3">PRA339</strain>
    </source>
</reference>
<feature type="transmembrane region" description="Helical" evidence="1">
    <location>
        <begin position="677"/>
        <end position="696"/>
    </location>
</feature>
<gene>
    <name evidence="2" type="ORF">H312_03306</name>
</gene>
<keyword evidence="3" id="KW-1185">Reference proteome</keyword>
<keyword evidence="1" id="KW-0812">Transmembrane</keyword>
<evidence type="ECO:0000313" key="3">
    <source>
        <dbReference type="Proteomes" id="UP000030655"/>
    </source>
</evidence>
<keyword evidence="1" id="KW-0472">Membrane</keyword>
<dbReference type="AlphaFoldDB" id="A0A059EX43"/>
<dbReference type="Proteomes" id="UP000030655">
    <property type="component" value="Unassembled WGS sequence"/>
</dbReference>
<dbReference type="EMBL" id="KK365303">
    <property type="protein sequence ID" value="KCZ79301.1"/>
    <property type="molecule type" value="Genomic_DNA"/>
</dbReference>
<keyword evidence="1" id="KW-1133">Transmembrane helix</keyword>
<name>A0A059EX43_9MICR</name>
<dbReference type="VEuPathDB" id="MicrosporidiaDB:H312_03306"/>
<evidence type="ECO:0000313" key="2">
    <source>
        <dbReference type="EMBL" id="KCZ79301.1"/>
    </source>
</evidence>
<sequence>MIYLFSLFVDKIFPNGKLQKIILKFKKIKIKMDNDEIKTVFLNDKEKSSMNADELDLNKEKIITMGYNNGQNESKNEEKYSDLAAHYSMNETEELIDFEEVERSFSLNNEDNEKINTMITEKEEDNSAYGMDEEMFISEIETTPPQSPNIETILCNSVINYNHIFLHVIVTESKIKSNIIHGYEMDHHDFINHLEDRGFVCEENDMSHENSSDLGINHLEDPYFDCEENDMSHENSSDLGNHSQINISIKKWVFGYAKERDDTLEADSFNVHGFKERLYSRLYNKRYPPLSAEITELTPKYSLYNKKYKFLPKRFSEIPYISQYINPYVMNLIDFDIAEFIESVDCLLYKIENNLLFFRKKEILNDFERYSSIINYKELHNIENKNEIIKDELKRKSKRHKVIYKDKIYLDNLPEEISDSEEALNNDLYDTNMTEIEGHHLNSTLDFSNDIYAIDPNIPDKIASIEDDGKLKKEEISASKESAIKNEAKLDMDSLESSKNGMIYEPIKQDLVDTEKLSENSHEQEIQKKNISNSFDEIMPDSSMIVTNSFNLIKNEDLLHEKAANNDNYQVKINLVGEDVKIHPFSVNQKDDCKNKQIVNNFENQVQINDFNENIPMNQVNNYTNIKLEEVSQIREDIIQNKNPKNIQNKLKLRFDNILITSEMKIDNKKEENETNVQLLSIFLLLGLLAILFLFLRKVHKK</sequence>
<protein>
    <submittedName>
        <fullName evidence="2">Uncharacterized protein</fullName>
    </submittedName>
</protein>